<evidence type="ECO:0000313" key="2">
    <source>
        <dbReference type="Proteomes" id="UP000242164"/>
    </source>
</evidence>
<comment type="caution">
    <text evidence="1">The sequence shown here is derived from an EMBL/GenBank/DDBJ whole genome shotgun (WGS) entry which is preliminary data.</text>
</comment>
<protein>
    <recommendedName>
        <fullName evidence="3">Zinc-finger domain-containing protein</fullName>
    </recommendedName>
</protein>
<dbReference type="AlphaFoldDB" id="A0AAX2CFE7"/>
<evidence type="ECO:0000313" key="1">
    <source>
        <dbReference type="EMBL" id="SCL88920.1"/>
    </source>
</evidence>
<dbReference type="InterPro" id="IPR019718">
    <property type="entry name" value="DUF2602"/>
</dbReference>
<accession>A0AAX2CFE7</accession>
<evidence type="ECO:0008006" key="3">
    <source>
        <dbReference type="Google" id="ProtNLM"/>
    </source>
</evidence>
<dbReference type="EMBL" id="FMIK01000019">
    <property type="protein sequence ID" value="SCL88920.1"/>
    <property type="molecule type" value="Genomic_DNA"/>
</dbReference>
<reference evidence="1 2" key="1">
    <citation type="submission" date="2016-08" db="EMBL/GenBank/DDBJ databases">
        <authorList>
            <person name="Loux V."/>
            <person name="Rue O."/>
        </authorList>
    </citation>
    <scope>NUCLEOTIDE SEQUENCE [LARGE SCALE GENOMIC DNA]</scope>
    <source>
        <strain evidence="1 2">AFSSA_08CEB44bac</strain>
    </source>
</reference>
<organism evidence="1 2">
    <name type="scientific">Bacillus cytotoxicus</name>
    <dbReference type="NCBI Taxonomy" id="580165"/>
    <lineage>
        <taxon>Bacteria</taxon>
        <taxon>Bacillati</taxon>
        <taxon>Bacillota</taxon>
        <taxon>Bacilli</taxon>
        <taxon>Bacillales</taxon>
        <taxon>Bacillaceae</taxon>
        <taxon>Bacillus</taxon>
        <taxon>Bacillus cereus group</taxon>
    </lineage>
</organism>
<dbReference type="Pfam" id="PF10782">
    <property type="entry name" value="zf-C2HCIx2C"/>
    <property type="match status" value="1"/>
</dbReference>
<dbReference type="Proteomes" id="UP000242164">
    <property type="component" value="Unassembled WGS sequence"/>
</dbReference>
<gene>
    <name evidence="1" type="ORF">BCB44BAC_01455</name>
</gene>
<name>A0AAX2CFE7_9BACI</name>
<proteinExistence type="predicted"/>
<sequence length="59" mass="7066">MVNKKRLIIEVNDLLETYCQDCFLQEHNRQTHSKYYAHSFCIRQCTVGQQLKKYGNQLS</sequence>